<organism evidence="2 3">
    <name type="scientific">Chlamydomonas reinhardtii</name>
    <name type="common">Chlamydomonas smithii</name>
    <dbReference type="NCBI Taxonomy" id="3055"/>
    <lineage>
        <taxon>Eukaryota</taxon>
        <taxon>Viridiplantae</taxon>
        <taxon>Chlorophyta</taxon>
        <taxon>core chlorophytes</taxon>
        <taxon>Chlorophyceae</taxon>
        <taxon>CS clade</taxon>
        <taxon>Chlamydomonadales</taxon>
        <taxon>Chlamydomonadaceae</taxon>
        <taxon>Chlamydomonas</taxon>
    </lineage>
</organism>
<dbReference type="Proteomes" id="UP000006906">
    <property type="component" value="Chromosome 10"/>
</dbReference>
<dbReference type="GeneID" id="66055185"/>
<reference evidence="2 3" key="1">
    <citation type="journal article" date="2007" name="Science">
        <title>The Chlamydomonas genome reveals the evolution of key animal and plant functions.</title>
        <authorList>
            <person name="Merchant S.S."/>
            <person name="Prochnik S.E."/>
            <person name="Vallon O."/>
            <person name="Harris E.H."/>
            <person name="Karpowicz S.J."/>
            <person name="Witman G.B."/>
            <person name="Terry A."/>
            <person name="Salamov A."/>
            <person name="Fritz-Laylin L.K."/>
            <person name="Marechal-Drouard L."/>
            <person name="Marshall W.F."/>
            <person name="Qu L.H."/>
            <person name="Nelson D.R."/>
            <person name="Sanderfoot A.A."/>
            <person name="Spalding M.H."/>
            <person name="Kapitonov V.V."/>
            <person name="Ren Q."/>
            <person name="Ferris P."/>
            <person name="Lindquist E."/>
            <person name="Shapiro H."/>
            <person name="Lucas S.M."/>
            <person name="Grimwood J."/>
            <person name="Schmutz J."/>
            <person name="Cardol P."/>
            <person name="Cerutti H."/>
            <person name="Chanfreau G."/>
            <person name="Chen C.L."/>
            <person name="Cognat V."/>
            <person name="Croft M.T."/>
            <person name="Dent R."/>
            <person name="Dutcher S."/>
            <person name="Fernandez E."/>
            <person name="Fukuzawa H."/>
            <person name="Gonzalez-Ballester D."/>
            <person name="Gonzalez-Halphen D."/>
            <person name="Hallmann A."/>
            <person name="Hanikenne M."/>
            <person name="Hippler M."/>
            <person name="Inwood W."/>
            <person name="Jabbari K."/>
            <person name="Kalanon M."/>
            <person name="Kuras R."/>
            <person name="Lefebvre P.A."/>
            <person name="Lemaire S.D."/>
            <person name="Lobanov A.V."/>
            <person name="Lohr M."/>
            <person name="Manuell A."/>
            <person name="Meier I."/>
            <person name="Mets L."/>
            <person name="Mittag M."/>
            <person name="Mittelmeier T."/>
            <person name="Moroney J.V."/>
            <person name="Moseley J."/>
            <person name="Napoli C."/>
            <person name="Nedelcu A.M."/>
            <person name="Niyogi K."/>
            <person name="Novoselov S.V."/>
            <person name="Paulsen I.T."/>
            <person name="Pazour G."/>
            <person name="Purton S."/>
            <person name="Ral J.P."/>
            <person name="Riano-Pachon D.M."/>
            <person name="Riekhof W."/>
            <person name="Rymarquis L."/>
            <person name="Schroda M."/>
            <person name="Stern D."/>
            <person name="Umen J."/>
            <person name="Willows R."/>
            <person name="Wilson N."/>
            <person name="Zimmer S.L."/>
            <person name="Allmer J."/>
            <person name="Balk J."/>
            <person name="Bisova K."/>
            <person name="Chen C.J."/>
            <person name="Elias M."/>
            <person name="Gendler K."/>
            <person name="Hauser C."/>
            <person name="Lamb M.R."/>
            <person name="Ledford H."/>
            <person name="Long J.C."/>
            <person name="Minagawa J."/>
            <person name="Page M.D."/>
            <person name="Pan J."/>
            <person name="Pootakham W."/>
            <person name="Roje S."/>
            <person name="Rose A."/>
            <person name="Stahlberg E."/>
            <person name="Terauchi A.M."/>
            <person name="Yang P."/>
            <person name="Ball S."/>
            <person name="Bowler C."/>
            <person name="Dieckmann C.L."/>
            <person name="Gladyshev V.N."/>
            <person name="Green P."/>
            <person name="Jorgensen R."/>
            <person name="Mayfield S."/>
            <person name="Mueller-Roeber B."/>
            <person name="Rajamani S."/>
            <person name="Sayre R.T."/>
            <person name="Brokstein P."/>
            <person name="Dubchak I."/>
            <person name="Goodstein D."/>
            <person name="Hornick L."/>
            <person name="Huang Y.W."/>
            <person name="Jhaveri J."/>
            <person name="Luo Y."/>
            <person name="Martinez D."/>
            <person name="Ngau W.C."/>
            <person name="Otillar B."/>
            <person name="Poliakov A."/>
            <person name="Porter A."/>
            <person name="Szajkowski L."/>
            <person name="Werner G."/>
            <person name="Zhou K."/>
            <person name="Grigoriev I.V."/>
            <person name="Rokhsar D.S."/>
            <person name="Grossman A.R."/>
        </authorList>
    </citation>
    <scope>NUCLEOTIDE SEQUENCE [LARGE SCALE GENOMIC DNA]</scope>
    <source>
        <strain evidence="3">CC-503</strain>
    </source>
</reference>
<gene>
    <name evidence="2" type="ORF">CHLRE_10g465375v5</name>
</gene>
<dbReference type="Gramene" id="PNW78129">
    <property type="protein sequence ID" value="PNW78129"/>
    <property type="gene ID" value="CHLRE_10g465375v5"/>
</dbReference>
<sequence length="134" mass="12827">MEGALAAAAVPSGVGGAGKSGGSSSSGAEGSIGAGAGGGAEGCSSSTGGGAGGCNGVGDGGGQSWGGSAGGGSGSSGRYGAVLSAELQERLDQSLHQDQQVHEMWCTGVSIIHMHDFCVAGKQHAQARWHEPWQ</sequence>
<proteinExistence type="predicted"/>
<evidence type="ECO:0000313" key="3">
    <source>
        <dbReference type="Proteomes" id="UP000006906"/>
    </source>
</evidence>
<evidence type="ECO:0000313" key="2">
    <source>
        <dbReference type="EMBL" id="PNW78129.1"/>
    </source>
</evidence>
<feature type="compositionally biased region" description="Low complexity" evidence="1">
    <location>
        <begin position="1"/>
        <end position="12"/>
    </location>
</feature>
<dbReference type="EMBL" id="CM008971">
    <property type="protein sequence ID" value="PNW78129.1"/>
    <property type="molecule type" value="Genomic_DNA"/>
</dbReference>
<evidence type="ECO:0000256" key="1">
    <source>
        <dbReference type="SAM" id="MobiDB-lite"/>
    </source>
</evidence>
<accession>A0A2K3DC75</accession>
<name>A0A2K3DC75_CHLRE</name>
<dbReference type="InParanoid" id="A0A2K3DC75"/>
<feature type="region of interest" description="Disordered" evidence="1">
    <location>
        <begin position="1"/>
        <end position="79"/>
    </location>
</feature>
<keyword evidence="3" id="KW-1185">Reference proteome</keyword>
<dbReference type="KEGG" id="cre:CHLRE_10g465375v5"/>
<dbReference type="RefSeq" id="XP_042920635.1">
    <property type="nucleotide sequence ID" value="XM_043067238.1"/>
</dbReference>
<dbReference type="AlphaFoldDB" id="A0A2K3DC75"/>
<feature type="compositionally biased region" description="Gly residues" evidence="1">
    <location>
        <begin position="30"/>
        <end position="77"/>
    </location>
</feature>
<protein>
    <submittedName>
        <fullName evidence="2">Uncharacterized protein</fullName>
    </submittedName>
</protein>